<sequence length="102" mass="11311">MGCAGLAIAAHLSGCSFEGSILFYKIVDDLQNKKMRQSFWMSRNGIARGLIKRMLLCKNCAQVAYESGIGRFRRPMVSGERPAKLPILKVACNLPTIKNMDC</sequence>
<name>A0A154LA64_9PROT</name>
<gene>
    <name evidence="1" type="ORF">AUP42_15450</name>
</gene>
<evidence type="ECO:0000313" key="1">
    <source>
        <dbReference type="EMBL" id="KZB66918.1"/>
    </source>
</evidence>
<reference evidence="1 2" key="1">
    <citation type="submission" date="2015-12" db="EMBL/GenBank/DDBJ databases">
        <title>Genome sequence of Thalassospira lucentensis MCCC 1A02072.</title>
        <authorList>
            <person name="Lu L."/>
            <person name="Lai Q."/>
            <person name="Shao Z."/>
            <person name="Qian P."/>
        </authorList>
    </citation>
    <scope>NUCLEOTIDE SEQUENCE [LARGE SCALE GENOMIC DNA]</scope>
    <source>
        <strain evidence="1 2">MCCC 1A02072</strain>
    </source>
</reference>
<dbReference type="AlphaFoldDB" id="A0A154LA64"/>
<dbReference type="EMBL" id="LPVY01000005">
    <property type="protein sequence ID" value="KZB66918.1"/>
    <property type="molecule type" value="Genomic_DNA"/>
</dbReference>
<comment type="caution">
    <text evidence="1">The sequence shown here is derived from an EMBL/GenBank/DDBJ whole genome shotgun (WGS) entry which is preliminary data.</text>
</comment>
<protein>
    <submittedName>
        <fullName evidence="1">Uncharacterized protein</fullName>
    </submittedName>
</protein>
<evidence type="ECO:0000313" key="2">
    <source>
        <dbReference type="Proteomes" id="UP000076335"/>
    </source>
</evidence>
<organism evidence="1 2">
    <name type="scientific">Thalassospira lucentensis</name>
    <dbReference type="NCBI Taxonomy" id="168935"/>
    <lineage>
        <taxon>Bacteria</taxon>
        <taxon>Pseudomonadati</taxon>
        <taxon>Pseudomonadota</taxon>
        <taxon>Alphaproteobacteria</taxon>
        <taxon>Rhodospirillales</taxon>
        <taxon>Thalassospiraceae</taxon>
        <taxon>Thalassospira</taxon>
    </lineage>
</organism>
<dbReference type="Proteomes" id="UP000076335">
    <property type="component" value="Unassembled WGS sequence"/>
</dbReference>
<proteinExistence type="predicted"/>
<accession>A0A154LA64</accession>